<dbReference type="Gene3D" id="1.10.287.110">
    <property type="entry name" value="DnaJ domain"/>
    <property type="match status" value="1"/>
</dbReference>
<dbReference type="Gene3D" id="1.10.10.10">
    <property type="entry name" value="Winged helix-like DNA-binding domain superfamily/Winged helix DNA-binding domain"/>
    <property type="match status" value="1"/>
</dbReference>
<dbReference type="InterPro" id="IPR036869">
    <property type="entry name" value="J_dom_sf"/>
</dbReference>
<feature type="region of interest" description="Disordered" evidence="1">
    <location>
        <begin position="265"/>
        <end position="339"/>
    </location>
</feature>
<dbReference type="PANTHER" id="PTHR12732">
    <property type="entry name" value="UNCHARACTERIZED PROTEASOME COMPONENT REGION PCI-CONTAINING"/>
    <property type="match status" value="1"/>
</dbReference>
<dbReference type="GO" id="GO:0003723">
    <property type="term" value="F:RNA binding"/>
    <property type="evidence" value="ECO:0007669"/>
    <property type="project" value="InterPro"/>
</dbReference>
<dbReference type="OMA" id="TWSAGEL"/>
<dbReference type="PANTHER" id="PTHR12732:SF0">
    <property type="entry name" value="PCI DOMAIN-CONTAINING PROTEIN 2"/>
    <property type="match status" value="1"/>
</dbReference>
<dbReference type="Pfam" id="PF00226">
    <property type="entry name" value="DnaJ"/>
    <property type="match status" value="1"/>
</dbReference>
<feature type="compositionally biased region" description="Low complexity" evidence="1">
    <location>
        <begin position="197"/>
        <end position="218"/>
    </location>
</feature>
<feature type="region of interest" description="Disordered" evidence="1">
    <location>
        <begin position="453"/>
        <end position="473"/>
    </location>
</feature>
<keyword evidence="4" id="KW-1185">Reference proteome</keyword>
<dbReference type="CDD" id="cd06257">
    <property type="entry name" value="DnaJ"/>
    <property type="match status" value="1"/>
</dbReference>
<evidence type="ECO:0000313" key="4">
    <source>
        <dbReference type="Proteomes" id="UP000007800"/>
    </source>
</evidence>
<protein>
    <recommendedName>
        <fullName evidence="2">J domain-containing protein</fullName>
    </recommendedName>
</protein>
<dbReference type="GO" id="GO:0000973">
    <property type="term" value="P:post-transcriptional tethering of RNA polymerase II gene DNA at nuclear periphery"/>
    <property type="evidence" value="ECO:0007669"/>
    <property type="project" value="TreeGrafter"/>
</dbReference>
<gene>
    <name evidence="3" type="ORF">Pmar_PMAR012974</name>
</gene>
<feature type="compositionally biased region" description="Basic and acidic residues" evidence="1">
    <location>
        <begin position="654"/>
        <end position="669"/>
    </location>
</feature>
<organism evidence="4">
    <name type="scientific">Perkinsus marinus (strain ATCC 50983 / TXsc)</name>
    <dbReference type="NCBI Taxonomy" id="423536"/>
    <lineage>
        <taxon>Eukaryota</taxon>
        <taxon>Sar</taxon>
        <taxon>Alveolata</taxon>
        <taxon>Perkinsozoa</taxon>
        <taxon>Perkinsea</taxon>
        <taxon>Perkinsida</taxon>
        <taxon>Perkinsidae</taxon>
        <taxon>Perkinsus</taxon>
    </lineage>
</organism>
<evidence type="ECO:0000259" key="2">
    <source>
        <dbReference type="PROSITE" id="PS50076"/>
    </source>
</evidence>
<dbReference type="InParanoid" id="C5LN82"/>
<dbReference type="InterPro" id="IPR036388">
    <property type="entry name" value="WH-like_DNA-bd_sf"/>
</dbReference>
<feature type="compositionally biased region" description="Acidic residues" evidence="1">
    <location>
        <begin position="282"/>
        <end position="294"/>
    </location>
</feature>
<dbReference type="GO" id="GO:0003690">
    <property type="term" value="F:double-stranded DNA binding"/>
    <property type="evidence" value="ECO:0007669"/>
    <property type="project" value="InterPro"/>
</dbReference>
<feature type="compositionally biased region" description="Basic and acidic residues" evidence="1">
    <location>
        <begin position="531"/>
        <end position="555"/>
    </location>
</feature>
<sequence length="669" mass="76682">MLREYGLEGEYGRILHAVRVGNIREYQICLEHNTDEYVKAGTYMVMEKLLLVLYRNLAKRVYSIVDPASSSSSPMSVESEDHQLHRPDADEVQCALAGLIYIQAIKGYLSYEHKKFVFSKQNAFPPIDKWKCAVPRFDSYAELGVHRHSSDKEVREAYLKAVKQHHPDAGGNHEKFVRVQQAYEHINRDKKDGVPKSTNTTSSTSSSSSSSSSYSYPNSGGSGFGGSGGFGGSTWWWSSGRGRPKGEDFAFDEREFEKAWNKFKRTQRRQGSGQWAQYYQSDSEDEDYFDESDEERIFERRRNNSPKERRRERESARRAYARYADENMNPRDRKPKTTAGHSVVDIATAHTYHSGLLNGTYKRIGIFNGRPAYRRISGNERWPVFLYYSERFNDWKLHSQLRDTNLCYAFLDDPECSNAFDLTKSTEPWFVFNDRKHRYEILSDMKLTLPTRAGATTSAGDSDATDDAGPPATAEEVEAVSTWSAGELKQWLEDCGMAKKAELCFEKNDLVSAVRELMKSGVRPKKGAYSGKDKTDDRFVDDRGADEEKREEENNHEELTLLDMTKVKGREVKLASRMKSDGKNIKPPRLQTSYHAFGNRVEFAYKSGQPVEEFLATYGDRGRVYGVFVEGQYKFSVIWDRKSGRWARANSRYDSSESRKDDKTTKTKK</sequence>
<evidence type="ECO:0000256" key="1">
    <source>
        <dbReference type="SAM" id="MobiDB-lite"/>
    </source>
</evidence>
<dbReference type="PROSITE" id="PS50076">
    <property type="entry name" value="DNAJ_2"/>
    <property type="match status" value="1"/>
</dbReference>
<evidence type="ECO:0000313" key="3">
    <source>
        <dbReference type="EMBL" id="EER01816.1"/>
    </source>
</evidence>
<dbReference type="GO" id="GO:0016973">
    <property type="term" value="P:poly(A)+ mRNA export from nucleus"/>
    <property type="evidence" value="ECO:0007669"/>
    <property type="project" value="TreeGrafter"/>
</dbReference>
<dbReference type="SUPFAM" id="SSF46565">
    <property type="entry name" value="Chaperone J-domain"/>
    <property type="match status" value="1"/>
</dbReference>
<dbReference type="Proteomes" id="UP000007800">
    <property type="component" value="Unassembled WGS sequence"/>
</dbReference>
<dbReference type="GeneID" id="9040417"/>
<feature type="region of interest" description="Disordered" evidence="1">
    <location>
        <begin position="522"/>
        <end position="555"/>
    </location>
</feature>
<dbReference type="OrthoDB" id="445556at2759"/>
<dbReference type="SMART" id="SM00271">
    <property type="entry name" value="DnaJ"/>
    <property type="match status" value="1"/>
</dbReference>
<proteinExistence type="predicted"/>
<name>C5LN82_PERM5</name>
<dbReference type="InterPro" id="IPR045114">
    <property type="entry name" value="Csn12-like"/>
</dbReference>
<dbReference type="GO" id="GO:0006368">
    <property type="term" value="P:transcription elongation by RNA polymerase II"/>
    <property type="evidence" value="ECO:0007669"/>
    <property type="project" value="TreeGrafter"/>
</dbReference>
<dbReference type="GO" id="GO:0070390">
    <property type="term" value="C:transcription export complex 2"/>
    <property type="evidence" value="ECO:0007669"/>
    <property type="project" value="TreeGrafter"/>
</dbReference>
<dbReference type="RefSeq" id="XP_002769098.1">
    <property type="nucleotide sequence ID" value="XM_002769052.1"/>
</dbReference>
<reference evidence="3 4" key="1">
    <citation type="submission" date="2008-07" db="EMBL/GenBank/DDBJ databases">
        <authorList>
            <person name="El-Sayed N."/>
            <person name="Caler E."/>
            <person name="Inman J."/>
            <person name="Amedeo P."/>
            <person name="Hass B."/>
            <person name="Wortman J."/>
        </authorList>
    </citation>
    <scope>NUCLEOTIDE SEQUENCE [LARGE SCALE GENOMIC DNA]</scope>
    <source>
        <strain evidence="4">ATCC 50983 / TXsc</strain>
    </source>
</reference>
<feature type="region of interest" description="Disordered" evidence="1">
    <location>
        <begin position="646"/>
        <end position="669"/>
    </location>
</feature>
<feature type="region of interest" description="Disordered" evidence="1">
    <location>
        <begin position="187"/>
        <end position="218"/>
    </location>
</feature>
<dbReference type="AlphaFoldDB" id="C5LN82"/>
<dbReference type="EMBL" id="GG683716">
    <property type="protein sequence ID" value="EER01816.1"/>
    <property type="molecule type" value="Genomic_DNA"/>
</dbReference>
<feature type="domain" description="J" evidence="2">
    <location>
        <begin position="138"/>
        <end position="191"/>
    </location>
</feature>
<feature type="compositionally biased region" description="Basic and acidic residues" evidence="1">
    <location>
        <begin position="295"/>
        <end position="332"/>
    </location>
</feature>
<dbReference type="InterPro" id="IPR001623">
    <property type="entry name" value="DnaJ_domain"/>
</dbReference>
<accession>C5LN82</accession>